<name>A0ABQ9E0Q8_TEGGR</name>
<accession>A0ABQ9E0Q8</accession>
<gene>
    <name evidence="3" type="ORF">KUTeg_022897</name>
</gene>
<evidence type="ECO:0000313" key="4">
    <source>
        <dbReference type="Proteomes" id="UP001217089"/>
    </source>
</evidence>
<keyword evidence="2" id="KW-0472">Membrane</keyword>
<feature type="region of interest" description="Disordered" evidence="1">
    <location>
        <begin position="88"/>
        <end position="130"/>
    </location>
</feature>
<proteinExistence type="predicted"/>
<keyword evidence="2" id="KW-1133">Transmembrane helix</keyword>
<organism evidence="3 4">
    <name type="scientific">Tegillarca granosa</name>
    <name type="common">Malaysian cockle</name>
    <name type="synonym">Anadara granosa</name>
    <dbReference type="NCBI Taxonomy" id="220873"/>
    <lineage>
        <taxon>Eukaryota</taxon>
        <taxon>Metazoa</taxon>
        <taxon>Spiralia</taxon>
        <taxon>Lophotrochozoa</taxon>
        <taxon>Mollusca</taxon>
        <taxon>Bivalvia</taxon>
        <taxon>Autobranchia</taxon>
        <taxon>Pteriomorphia</taxon>
        <taxon>Arcoida</taxon>
        <taxon>Arcoidea</taxon>
        <taxon>Arcidae</taxon>
        <taxon>Tegillarca</taxon>
    </lineage>
</organism>
<comment type="caution">
    <text evidence="3">The sequence shown here is derived from an EMBL/GenBank/DDBJ whole genome shotgun (WGS) entry which is preliminary data.</text>
</comment>
<dbReference type="EMBL" id="JARBDR010000921">
    <property type="protein sequence ID" value="KAJ8298837.1"/>
    <property type="molecule type" value="Genomic_DNA"/>
</dbReference>
<evidence type="ECO:0000256" key="2">
    <source>
        <dbReference type="SAM" id="Phobius"/>
    </source>
</evidence>
<keyword evidence="4" id="KW-1185">Reference proteome</keyword>
<feature type="transmembrane region" description="Helical" evidence="2">
    <location>
        <begin position="180"/>
        <end position="197"/>
    </location>
</feature>
<sequence>MVEWVPKLFERDLLSGDWMYKHVDMRPWDPMNDLVQYEYDYKIQTWTKHKTPIVRTLSITSLEQKSDLFQGKLHCSSHIQRNSVKRLRMVGEESESSNPDQEHRHESDSSEPGKHPRVQRSTSSNRNRLTEEALTTALEPLLELQRDTNIVMKSLQRNVVHLTQRLELQQEGFLNQNRDWIVLAVILLFQVILQWLLR</sequence>
<evidence type="ECO:0000313" key="3">
    <source>
        <dbReference type="EMBL" id="KAJ8298837.1"/>
    </source>
</evidence>
<keyword evidence="2" id="KW-0812">Transmembrane</keyword>
<evidence type="ECO:0000256" key="1">
    <source>
        <dbReference type="SAM" id="MobiDB-lite"/>
    </source>
</evidence>
<dbReference type="Proteomes" id="UP001217089">
    <property type="component" value="Unassembled WGS sequence"/>
</dbReference>
<feature type="compositionally biased region" description="Basic and acidic residues" evidence="1">
    <location>
        <begin position="100"/>
        <end position="114"/>
    </location>
</feature>
<protein>
    <submittedName>
        <fullName evidence="3">Uncharacterized protein</fullName>
    </submittedName>
</protein>
<reference evidence="3 4" key="1">
    <citation type="submission" date="2022-12" db="EMBL/GenBank/DDBJ databases">
        <title>Chromosome-level genome of Tegillarca granosa.</title>
        <authorList>
            <person name="Kim J."/>
        </authorList>
    </citation>
    <scope>NUCLEOTIDE SEQUENCE [LARGE SCALE GENOMIC DNA]</scope>
    <source>
        <strain evidence="3">Teg-2019</strain>
        <tissue evidence="3">Adductor muscle</tissue>
    </source>
</reference>